<feature type="transmembrane region" description="Helical" evidence="8">
    <location>
        <begin position="200"/>
        <end position="218"/>
    </location>
</feature>
<evidence type="ECO:0000256" key="6">
    <source>
        <dbReference type="ARBA" id="ARBA00023136"/>
    </source>
</evidence>
<evidence type="ECO:0000256" key="8">
    <source>
        <dbReference type="SAM" id="Phobius"/>
    </source>
</evidence>
<reference evidence="9 10" key="1">
    <citation type="submission" date="2021-03" db="EMBL/GenBank/DDBJ databases">
        <title>Sequencing the genomes of 1000 actinobacteria strains.</title>
        <authorList>
            <person name="Klenk H.-P."/>
        </authorList>
    </citation>
    <scope>NUCLEOTIDE SEQUENCE [LARGE SCALE GENOMIC DNA]</scope>
    <source>
        <strain evidence="9 10">DSM 45516</strain>
    </source>
</reference>
<evidence type="ECO:0000256" key="2">
    <source>
        <dbReference type="ARBA" id="ARBA00022475"/>
    </source>
</evidence>
<keyword evidence="5 8" id="KW-1133">Transmembrane helix</keyword>
<evidence type="ECO:0000313" key="10">
    <source>
        <dbReference type="Proteomes" id="UP001519325"/>
    </source>
</evidence>
<evidence type="ECO:0000256" key="3">
    <source>
        <dbReference type="ARBA" id="ARBA00022679"/>
    </source>
</evidence>
<feature type="transmembrane region" description="Helical" evidence="8">
    <location>
        <begin position="364"/>
        <end position="386"/>
    </location>
</feature>
<gene>
    <name evidence="9" type="ORF">BJ987_000550</name>
</gene>
<accession>A0ABS4Q7H3</accession>
<evidence type="ECO:0000313" key="9">
    <source>
        <dbReference type="EMBL" id="MBP2187649.1"/>
    </source>
</evidence>
<dbReference type="EC" id="2.4.1.-" evidence="9"/>
<dbReference type="Pfam" id="PF09594">
    <property type="entry name" value="GT87"/>
    <property type="match status" value="1"/>
</dbReference>
<comment type="caution">
    <text evidence="9">The sequence shown here is derived from an EMBL/GenBank/DDBJ whole genome shotgun (WGS) entry which is preliminary data.</text>
</comment>
<name>A0ABS4Q7H3_9NOCA</name>
<feature type="transmembrane region" description="Helical" evidence="8">
    <location>
        <begin position="333"/>
        <end position="352"/>
    </location>
</feature>
<feature type="transmembrane region" description="Helical" evidence="8">
    <location>
        <begin position="172"/>
        <end position="193"/>
    </location>
</feature>
<dbReference type="EMBL" id="JAGGMR010000001">
    <property type="protein sequence ID" value="MBP2187649.1"/>
    <property type="molecule type" value="Genomic_DNA"/>
</dbReference>
<dbReference type="GO" id="GO:0016757">
    <property type="term" value="F:glycosyltransferase activity"/>
    <property type="evidence" value="ECO:0007669"/>
    <property type="project" value="UniProtKB-KW"/>
</dbReference>
<keyword evidence="2" id="KW-1003">Cell membrane</keyword>
<proteinExistence type="inferred from homology"/>
<dbReference type="InterPro" id="IPR018584">
    <property type="entry name" value="GT87"/>
</dbReference>
<feature type="transmembrane region" description="Helical" evidence="8">
    <location>
        <begin position="88"/>
        <end position="111"/>
    </location>
</feature>
<dbReference type="Proteomes" id="UP001519325">
    <property type="component" value="Unassembled WGS sequence"/>
</dbReference>
<feature type="transmembrane region" description="Helical" evidence="8">
    <location>
        <begin position="260"/>
        <end position="279"/>
    </location>
</feature>
<comment type="similarity">
    <text evidence="7">Belongs to the glycosyltransferase 87 family.</text>
</comment>
<keyword evidence="6 8" id="KW-0472">Membrane</keyword>
<evidence type="ECO:0000256" key="1">
    <source>
        <dbReference type="ARBA" id="ARBA00004651"/>
    </source>
</evidence>
<feature type="transmembrane region" description="Helical" evidence="8">
    <location>
        <begin position="286"/>
        <end position="303"/>
    </location>
</feature>
<keyword evidence="3 9" id="KW-0808">Transferase</keyword>
<keyword evidence="10" id="KW-1185">Reference proteome</keyword>
<keyword evidence="4 8" id="KW-0812">Transmembrane</keyword>
<keyword evidence="9" id="KW-0328">Glycosyltransferase</keyword>
<evidence type="ECO:0000256" key="4">
    <source>
        <dbReference type="ARBA" id="ARBA00022692"/>
    </source>
</evidence>
<dbReference type="RefSeq" id="WP_209884373.1">
    <property type="nucleotide sequence ID" value="NZ_JAGGMR010000001.1"/>
</dbReference>
<evidence type="ECO:0000256" key="5">
    <source>
        <dbReference type="ARBA" id="ARBA00022989"/>
    </source>
</evidence>
<comment type="subcellular location">
    <subcellularLocation>
        <location evidence="1">Cell membrane</location>
        <topology evidence="1">Multi-pass membrane protein</topology>
    </subcellularLocation>
</comment>
<feature type="transmembrane region" description="Helical" evidence="8">
    <location>
        <begin position="12"/>
        <end position="33"/>
    </location>
</feature>
<protein>
    <submittedName>
        <fullName evidence="9">Alpha-1,2-mannosyltransferase</fullName>
        <ecNumber evidence="9">2.4.1.-</ecNumber>
    </submittedName>
</protein>
<evidence type="ECO:0000256" key="7">
    <source>
        <dbReference type="ARBA" id="ARBA00024033"/>
    </source>
</evidence>
<organism evidence="9 10">
    <name type="scientific">Nocardia goodfellowii</name>
    <dbReference type="NCBI Taxonomy" id="882446"/>
    <lineage>
        <taxon>Bacteria</taxon>
        <taxon>Bacillati</taxon>
        <taxon>Actinomycetota</taxon>
        <taxon>Actinomycetes</taxon>
        <taxon>Mycobacteriales</taxon>
        <taxon>Nocardiaceae</taxon>
        <taxon>Nocardia</taxon>
    </lineage>
</organism>
<sequence length="401" mass="43206">MRGRSGLEVDRRWLLGAGVAFVVSVLVSLRAHWWRGFIDLLVYRHGAQAWLDGSDLYGELPQVLGIHLPFTYPPLAALFFTPLALLPLPAATVLMITLSVLGLGITLWLVLARIRPELERPLVPALVVGAVAAAQLLEPVRQTIGFGQINVLLMAAVTADCLVRKPFWPRGMLIGIAISVKLVPAAFLLYFLLRRDWKSVKTIVLAALGAVGVGFVLFPRDSVQYWFHTIVDTGRIGSPHFAGNQSIKGLLFRLGLDAPVATALWLTVSAIVVALAVVWMRGLLDTGATVTALLVNAFALLLISPVSWSHHWVWTAPALLVAANAIQRGNRNPWFLGSVAACAALLLIGPQWHLPWRGELAWTWWQQLVGGSYVLAALAVLVAGAAQSAAVGVRKAASAAA</sequence>